<dbReference type="InterPro" id="IPR029068">
    <property type="entry name" value="Glyas_Bleomycin-R_OHBP_Dase"/>
</dbReference>
<dbReference type="EMBL" id="CP043641">
    <property type="protein sequence ID" value="QNE35031.1"/>
    <property type="molecule type" value="Genomic_DNA"/>
</dbReference>
<dbReference type="PROSITE" id="PS51819">
    <property type="entry name" value="VOC"/>
    <property type="match status" value="1"/>
</dbReference>
<dbReference type="Gene3D" id="3.10.180.10">
    <property type="entry name" value="2,3-Dihydroxybiphenyl 1,2-Dioxygenase, domain 1"/>
    <property type="match status" value="1"/>
</dbReference>
<protein>
    <submittedName>
        <fullName evidence="2">VOC family protein</fullName>
    </submittedName>
</protein>
<reference evidence="3" key="1">
    <citation type="submission" date="2019-09" db="EMBL/GenBank/DDBJ databases">
        <title>Antimicrobial potential of Antarctic Bacteria.</title>
        <authorList>
            <person name="Benaud N."/>
            <person name="Edwards R.J."/>
            <person name="Ferrari B.C."/>
        </authorList>
    </citation>
    <scope>NUCLEOTIDE SEQUENCE [LARGE SCALE GENOMIC DNA]</scope>
    <source>
        <strain evidence="3">INR9</strain>
    </source>
</reference>
<organism evidence="2 3">
    <name type="scientific">Leifsonia shinshuensis</name>
    <dbReference type="NCBI Taxonomy" id="150026"/>
    <lineage>
        <taxon>Bacteria</taxon>
        <taxon>Bacillati</taxon>
        <taxon>Actinomycetota</taxon>
        <taxon>Actinomycetes</taxon>
        <taxon>Micrococcales</taxon>
        <taxon>Microbacteriaceae</taxon>
        <taxon>Leifsonia</taxon>
    </lineage>
</organism>
<feature type="domain" description="VOC" evidence="1">
    <location>
        <begin position="5"/>
        <end position="124"/>
    </location>
</feature>
<dbReference type="Pfam" id="PF00903">
    <property type="entry name" value="Glyoxalase"/>
    <property type="match status" value="1"/>
</dbReference>
<dbReference type="Proteomes" id="UP000515511">
    <property type="component" value="Chromosome"/>
</dbReference>
<dbReference type="CDD" id="cd06587">
    <property type="entry name" value="VOC"/>
    <property type="match status" value="1"/>
</dbReference>
<gene>
    <name evidence="2" type="ORF">F1C12_07730</name>
</gene>
<accession>A0A7G6Y966</accession>
<dbReference type="RefSeq" id="WP_185278202.1">
    <property type="nucleotide sequence ID" value="NZ_CP043641.1"/>
</dbReference>
<sequence>MLASSKTYSVLPASDLARATAWFRDKLELEPEDTSEQGVRYRTGGDSWIYIYETSNAGTAQNTAMCWLVDDIAAEMEHLRGRGVQFADYDFPGLKTENGVATDDTGKSAWFQDSEGNYLCLTQPNTPM</sequence>
<dbReference type="KEGG" id="lse:F1C12_07730"/>
<dbReference type="InterPro" id="IPR037523">
    <property type="entry name" value="VOC_core"/>
</dbReference>
<dbReference type="InterPro" id="IPR004360">
    <property type="entry name" value="Glyas_Fos-R_dOase_dom"/>
</dbReference>
<name>A0A7G6Y966_9MICO</name>
<dbReference type="SUPFAM" id="SSF54593">
    <property type="entry name" value="Glyoxalase/Bleomycin resistance protein/Dihydroxybiphenyl dioxygenase"/>
    <property type="match status" value="1"/>
</dbReference>
<evidence type="ECO:0000313" key="2">
    <source>
        <dbReference type="EMBL" id="QNE35031.1"/>
    </source>
</evidence>
<evidence type="ECO:0000313" key="3">
    <source>
        <dbReference type="Proteomes" id="UP000515511"/>
    </source>
</evidence>
<proteinExistence type="predicted"/>
<dbReference type="AlphaFoldDB" id="A0A7G6Y966"/>
<evidence type="ECO:0000259" key="1">
    <source>
        <dbReference type="PROSITE" id="PS51819"/>
    </source>
</evidence>